<dbReference type="AlphaFoldDB" id="A0A1R2AS44"/>
<evidence type="ECO:0000256" key="4">
    <source>
        <dbReference type="ARBA" id="ARBA00022801"/>
    </source>
</evidence>
<dbReference type="PANTHER" id="PTHR43512:SF7">
    <property type="entry name" value="TRANSLATION FACTOR GUF1, MITOCHONDRIAL"/>
    <property type="match status" value="1"/>
</dbReference>
<dbReference type="EC" id="3.6.5.n1" evidence="8"/>
<dbReference type="GO" id="GO:0045727">
    <property type="term" value="P:positive regulation of translation"/>
    <property type="evidence" value="ECO:0007669"/>
    <property type="project" value="UniProtKB-UniRule"/>
</dbReference>
<dbReference type="FunFam" id="3.30.70.870:FF:000004">
    <property type="entry name" value="Translation factor GUF1, mitochondrial"/>
    <property type="match status" value="1"/>
</dbReference>
<dbReference type="NCBIfam" id="TIGR00231">
    <property type="entry name" value="small_GTP"/>
    <property type="match status" value="1"/>
</dbReference>
<dbReference type="GO" id="GO:0006412">
    <property type="term" value="P:translation"/>
    <property type="evidence" value="ECO:0007669"/>
    <property type="project" value="UniProtKB-KW"/>
</dbReference>
<dbReference type="SUPFAM" id="SSF54980">
    <property type="entry name" value="EF-G C-terminal domain-like"/>
    <property type="match status" value="2"/>
</dbReference>
<keyword evidence="11" id="KW-1185">Reference proteome</keyword>
<dbReference type="InterPro" id="IPR035654">
    <property type="entry name" value="LepA_IV"/>
</dbReference>
<evidence type="ECO:0000256" key="2">
    <source>
        <dbReference type="ARBA" id="ARBA00022741"/>
    </source>
</evidence>
<dbReference type="InterPro" id="IPR035647">
    <property type="entry name" value="EFG_III/V"/>
</dbReference>
<dbReference type="PRINTS" id="PR00315">
    <property type="entry name" value="ELONGATNFCT"/>
</dbReference>
<dbReference type="NCBIfam" id="TIGR01393">
    <property type="entry name" value="lepA"/>
    <property type="match status" value="1"/>
</dbReference>
<evidence type="ECO:0000256" key="8">
    <source>
        <dbReference type="HAMAP-Rule" id="MF_03137"/>
    </source>
</evidence>
<keyword evidence="5 8" id="KW-0496">Mitochondrion</keyword>
<dbReference type="Gene3D" id="3.30.70.870">
    <property type="entry name" value="Elongation Factor G (Translational Gtpase), domain 3"/>
    <property type="match status" value="1"/>
</dbReference>
<dbReference type="Gene3D" id="3.30.70.2570">
    <property type="entry name" value="Elongation factor 4, C-terminal domain"/>
    <property type="match status" value="1"/>
</dbReference>
<dbReference type="GO" id="GO:0097177">
    <property type="term" value="F:mitochondrial ribosome binding"/>
    <property type="evidence" value="ECO:0007669"/>
    <property type="project" value="TreeGrafter"/>
</dbReference>
<dbReference type="Pfam" id="PF06421">
    <property type="entry name" value="LepA_C"/>
    <property type="match status" value="1"/>
</dbReference>
<dbReference type="Gene3D" id="3.30.70.240">
    <property type="match status" value="1"/>
</dbReference>
<organism evidence="10 11">
    <name type="scientific">Stentor coeruleus</name>
    <dbReference type="NCBI Taxonomy" id="5963"/>
    <lineage>
        <taxon>Eukaryota</taxon>
        <taxon>Sar</taxon>
        <taxon>Alveolata</taxon>
        <taxon>Ciliophora</taxon>
        <taxon>Postciliodesmatophora</taxon>
        <taxon>Heterotrichea</taxon>
        <taxon>Heterotrichida</taxon>
        <taxon>Stentoridae</taxon>
        <taxon>Stentor</taxon>
    </lineage>
</organism>
<accession>A0A1R2AS44</accession>
<feature type="domain" description="Tr-type G" evidence="9">
    <location>
        <begin position="12"/>
        <end position="188"/>
    </location>
</feature>
<gene>
    <name evidence="10" type="ORF">SteCoe_35574</name>
</gene>
<dbReference type="CDD" id="cd03699">
    <property type="entry name" value="EF4_II"/>
    <property type="match status" value="1"/>
</dbReference>
<dbReference type="FunFam" id="3.40.50.300:FF:000078">
    <property type="entry name" value="Elongation factor 4"/>
    <property type="match status" value="1"/>
</dbReference>
<dbReference type="InterPro" id="IPR013842">
    <property type="entry name" value="LepA_CTD"/>
</dbReference>
<dbReference type="FunFam" id="2.40.30.10:FF:000015">
    <property type="entry name" value="Translation factor GUF1, mitochondrial"/>
    <property type="match status" value="1"/>
</dbReference>
<dbReference type="GO" id="GO:0005525">
    <property type="term" value="F:GTP binding"/>
    <property type="evidence" value="ECO:0007669"/>
    <property type="project" value="UniProtKB-UniRule"/>
</dbReference>
<feature type="binding site" evidence="8">
    <location>
        <begin position="21"/>
        <end position="28"/>
    </location>
    <ligand>
        <name>GTP</name>
        <dbReference type="ChEBI" id="CHEBI:37565"/>
    </ligand>
</feature>
<dbReference type="InterPro" id="IPR005225">
    <property type="entry name" value="Small_GTP-bd"/>
</dbReference>
<keyword evidence="3 8" id="KW-0999">Mitochondrion inner membrane</keyword>
<dbReference type="Pfam" id="PF00009">
    <property type="entry name" value="GTP_EFTU"/>
    <property type="match status" value="1"/>
</dbReference>
<dbReference type="InterPro" id="IPR038363">
    <property type="entry name" value="LepA_C_sf"/>
</dbReference>
<dbReference type="EMBL" id="MPUH01001524">
    <property type="protein sequence ID" value="OMJ67302.1"/>
    <property type="molecule type" value="Genomic_DNA"/>
</dbReference>
<dbReference type="FunFam" id="3.30.70.2570:FF:000001">
    <property type="entry name" value="Translation factor GUF1, mitochondrial"/>
    <property type="match status" value="1"/>
</dbReference>
<proteinExistence type="inferred from homology"/>
<evidence type="ECO:0000259" key="9">
    <source>
        <dbReference type="PROSITE" id="PS51722"/>
    </source>
</evidence>
<comment type="similarity">
    <text evidence="1">Belongs to the TRAFAC class translation factor GTPase superfamily. Classic translation factor GTPase family. LepA subfamily.</text>
</comment>
<feature type="binding site" evidence="8">
    <location>
        <begin position="83"/>
        <end position="87"/>
    </location>
    <ligand>
        <name>GTP</name>
        <dbReference type="ChEBI" id="CHEBI:37565"/>
    </ligand>
</feature>
<dbReference type="InterPro" id="IPR006297">
    <property type="entry name" value="EF-4"/>
</dbReference>
<dbReference type="InterPro" id="IPR031157">
    <property type="entry name" value="G_TR_CS"/>
</dbReference>
<comment type="similarity">
    <text evidence="8">Belongs to the GTP-binding elongation factor family. LepA subfamily.</text>
</comment>
<dbReference type="GO" id="GO:0005759">
    <property type="term" value="C:mitochondrial matrix"/>
    <property type="evidence" value="ECO:0007669"/>
    <property type="project" value="UniProtKB-UniRule"/>
</dbReference>
<dbReference type="CDD" id="cd03709">
    <property type="entry name" value="lepA_C"/>
    <property type="match status" value="1"/>
</dbReference>
<evidence type="ECO:0000313" key="10">
    <source>
        <dbReference type="EMBL" id="OMJ67302.1"/>
    </source>
</evidence>
<comment type="function">
    <text evidence="8">Promotes mitochondrial protein synthesis. May act as a fidelity factor of the translation reaction, by catalyzing a one-codon backward translocation of tRNAs on improperly translocated ribosomes. Binds to mitochondrial ribosomes in a GTP-dependent manner.</text>
</comment>
<dbReference type="InterPro" id="IPR027417">
    <property type="entry name" value="P-loop_NTPase"/>
</dbReference>
<dbReference type="FunFam" id="3.30.70.240:FF:000007">
    <property type="entry name" value="Translation factor GUF1, mitochondrial"/>
    <property type="match status" value="1"/>
</dbReference>
<dbReference type="PROSITE" id="PS51722">
    <property type="entry name" value="G_TR_2"/>
    <property type="match status" value="1"/>
</dbReference>
<evidence type="ECO:0000256" key="6">
    <source>
        <dbReference type="ARBA" id="ARBA00023134"/>
    </source>
</evidence>
<comment type="caution">
    <text evidence="10">The sequence shown here is derived from an EMBL/GenBank/DDBJ whole genome shotgun (WGS) entry which is preliminary data.</text>
</comment>
<dbReference type="GO" id="GO:0005743">
    <property type="term" value="C:mitochondrial inner membrane"/>
    <property type="evidence" value="ECO:0007669"/>
    <property type="project" value="UniProtKB-SubCell"/>
</dbReference>
<feature type="binding site" evidence="8">
    <location>
        <begin position="137"/>
        <end position="140"/>
    </location>
    <ligand>
        <name>GTP</name>
        <dbReference type="ChEBI" id="CHEBI:37565"/>
    </ligand>
</feature>
<dbReference type="SMART" id="SM00838">
    <property type="entry name" value="EFG_C"/>
    <property type="match status" value="1"/>
</dbReference>
<dbReference type="Gene3D" id="2.40.30.10">
    <property type="entry name" value="Translation factors"/>
    <property type="match status" value="1"/>
</dbReference>
<evidence type="ECO:0000313" key="11">
    <source>
        <dbReference type="Proteomes" id="UP000187209"/>
    </source>
</evidence>
<protein>
    <recommendedName>
        <fullName evidence="8">Translation factor GUF1 homolog, mitochondrial</fullName>
        <ecNumber evidence="8">3.6.5.n1</ecNumber>
    </recommendedName>
    <alternativeName>
        <fullName evidence="8">Elongation factor 4 homolog</fullName>
        <shortName evidence="8">EF-4</shortName>
    </alternativeName>
    <alternativeName>
        <fullName evidence="8">GTPase GUF1 homolog</fullName>
    </alternativeName>
    <alternativeName>
        <fullName evidence="8">Ribosomal back-translocase</fullName>
    </alternativeName>
</protein>
<comment type="subcellular location">
    <subcellularLocation>
        <location evidence="8">Mitochondrion inner membrane</location>
        <topology evidence="8">Peripheral membrane protein</topology>
        <orientation evidence="8">Matrix side</orientation>
    </subcellularLocation>
</comment>
<keyword evidence="4 8" id="KW-0378">Hydrolase</keyword>
<dbReference type="Gene3D" id="3.40.50.300">
    <property type="entry name" value="P-loop containing nucleotide triphosphate hydrolases"/>
    <property type="match status" value="1"/>
</dbReference>
<dbReference type="InterPro" id="IPR000795">
    <property type="entry name" value="T_Tr_GTP-bd_dom"/>
</dbReference>
<keyword evidence="6 8" id="KW-0342">GTP-binding</keyword>
<keyword evidence="7 8" id="KW-0472">Membrane</keyword>
<sequence length="599" mass="68176">MLFLRRSFSYRDYIRNFCIIAHIDHGKSTLADRFLELTGTKLNKSQVLDKLAVERERGITVRAQSVTMDYAYNNQKYLLNLIDTPGHVDFSYEVSRSLKACQGAILLVDATSGIQAQTYSTYFQAKEAGLHIIPAINKIDHPTAMPEHVADQLKSQFGLENPYFVSAATGKGVQLLLNRVIDVVPRPLGVDDKPFRGFLFDSWFDKHKGVVCLLEIVDGFIKKGDILKSFHTKKEYEIEELGFYRLELEYRNSLEGGQVGFVVLGMKETSEALIGDTFYRVKEGPVEEFPGFKQSKCMVYAGVFPEDSEEYDELSLAIKKYQLEDRSLIVQKDQSTALGNGYRCGFLGLLHMDIFQERIEREHDINMIVTSPSVPYKAVLKTGEEITVENPNELPEKFKIKAYLEPMARVTIFLPSENIGDMIKYCMKKRGLQEEMIILDEKSTIVKFLMPLSEIITDFYSTIKSMTKGMATLDYEHTEYIESPLGIMTLLLNGEKVDALTSMVPREQAYDRGRVLTEKLKDLLPGQLFEVAIQAAFNGKVIARETIKAYRKDVTAKLYGGDQTRRDKLLDKQKKGKKRMKMIGNVRVDSGTFRKLLKS</sequence>
<keyword evidence="2 8" id="KW-0547">Nucleotide-binding</keyword>
<evidence type="ECO:0000256" key="7">
    <source>
        <dbReference type="ARBA" id="ARBA00023136"/>
    </source>
</evidence>
<evidence type="ECO:0000256" key="1">
    <source>
        <dbReference type="ARBA" id="ARBA00005454"/>
    </source>
</evidence>
<dbReference type="Pfam" id="PF00679">
    <property type="entry name" value="EFG_C"/>
    <property type="match status" value="1"/>
</dbReference>
<dbReference type="OrthoDB" id="1074at2759"/>
<dbReference type="Proteomes" id="UP000187209">
    <property type="component" value="Unassembled WGS sequence"/>
</dbReference>
<dbReference type="GO" id="GO:0003924">
    <property type="term" value="F:GTPase activity"/>
    <property type="evidence" value="ECO:0007669"/>
    <property type="project" value="UniProtKB-UniRule"/>
</dbReference>
<dbReference type="InterPro" id="IPR000640">
    <property type="entry name" value="EFG_V-like"/>
</dbReference>
<reference evidence="10 11" key="1">
    <citation type="submission" date="2016-11" db="EMBL/GenBank/DDBJ databases">
        <title>The macronuclear genome of Stentor coeruleus: a giant cell with tiny introns.</title>
        <authorList>
            <person name="Slabodnick M."/>
            <person name="Ruby J.G."/>
            <person name="Reiff S.B."/>
            <person name="Swart E.C."/>
            <person name="Gosai S."/>
            <person name="Prabakaran S."/>
            <person name="Witkowska E."/>
            <person name="Larue G.E."/>
            <person name="Fisher S."/>
            <person name="Freeman R.M."/>
            <person name="Gunawardena J."/>
            <person name="Chu W."/>
            <person name="Stover N.A."/>
            <person name="Gregory B.D."/>
            <person name="Nowacki M."/>
            <person name="Derisi J."/>
            <person name="Roy S.W."/>
            <person name="Marshall W.F."/>
            <person name="Sood P."/>
        </authorList>
    </citation>
    <scope>NUCLEOTIDE SEQUENCE [LARGE SCALE GENOMIC DNA]</scope>
    <source>
        <strain evidence="10">WM001</strain>
    </source>
</reference>
<keyword evidence="8" id="KW-0648">Protein biosynthesis</keyword>
<dbReference type="HAMAP" id="MF_00071">
    <property type="entry name" value="LepA"/>
    <property type="match status" value="1"/>
</dbReference>
<comment type="catalytic activity">
    <reaction evidence="8">
        <text>GTP + H2O = GDP + phosphate + H(+)</text>
        <dbReference type="Rhea" id="RHEA:19669"/>
        <dbReference type="ChEBI" id="CHEBI:15377"/>
        <dbReference type="ChEBI" id="CHEBI:15378"/>
        <dbReference type="ChEBI" id="CHEBI:37565"/>
        <dbReference type="ChEBI" id="CHEBI:43474"/>
        <dbReference type="ChEBI" id="CHEBI:58189"/>
        <dbReference type="EC" id="3.6.5.n1"/>
    </reaction>
</comment>
<evidence type="ECO:0000256" key="3">
    <source>
        <dbReference type="ARBA" id="ARBA00022792"/>
    </source>
</evidence>
<dbReference type="PROSITE" id="PS00301">
    <property type="entry name" value="G_TR_1"/>
    <property type="match status" value="1"/>
</dbReference>
<name>A0A1R2AS44_9CILI</name>
<dbReference type="SUPFAM" id="SSF52540">
    <property type="entry name" value="P-loop containing nucleoside triphosphate hydrolases"/>
    <property type="match status" value="1"/>
</dbReference>
<evidence type="ECO:0000256" key="5">
    <source>
        <dbReference type="ARBA" id="ARBA00023128"/>
    </source>
</evidence>
<dbReference type="PANTHER" id="PTHR43512">
    <property type="entry name" value="TRANSLATION FACTOR GUF1-RELATED"/>
    <property type="match status" value="1"/>
</dbReference>